<dbReference type="InterPro" id="IPR026906">
    <property type="entry name" value="LRR_5"/>
</dbReference>
<evidence type="ECO:0000313" key="2">
    <source>
        <dbReference type="Proteomes" id="UP001470230"/>
    </source>
</evidence>
<reference evidence="1 2" key="1">
    <citation type="submission" date="2024-04" db="EMBL/GenBank/DDBJ databases">
        <title>Tritrichomonas musculus Genome.</title>
        <authorList>
            <person name="Alves-Ferreira E."/>
            <person name="Grigg M."/>
            <person name="Lorenzi H."/>
            <person name="Galac M."/>
        </authorList>
    </citation>
    <scope>NUCLEOTIDE SEQUENCE [LARGE SCALE GENOMIC DNA]</scope>
    <source>
        <strain evidence="1 2">EAF2021</strain>
    </source>
</reference>
<name>A0ABR2I7I4_9EUKA</name>
<gene>
    <name evidence="1" type="ORF">M9Y10_012931</name>
</gene>
<comment type="caution">
    <text evidence="1">The sequence shown here is derived from an EMBL/GenBank/DDBJ whole genome shotgun (WGS) entry which is preliminary data.</text>
</comment>
<organism evidence="1 2">
    <name type="scientific">Tritrichomonas musculus</name>
    <dbReference type="NCBI Taxonomy" id="1915356"/>
    <lineage>
        <taxon>Eukaryota</taxon>
        <taxon>Metamonada</taxon>
        <taxon>Parabasalia</taxon>
        <taxon>Tritrichomonadida</taxon>
        <taxon>Tritrichomonadidae</taxon>
        <taxon>Tritrichomonas</taxon>
    </lineage>
</organism>
<accession>A0ABR2I7I4</accession>
<dbReference type="InterPro" id="IPR032675">
    <property type="entry name" value="LRR_dom_sf"/>
</dbReference>
<keyword evidence="2" id="KW-1185">Reference proteome</keyword>
<dbReference type="EMBL" id="JAPFFF010000019">
    <property type="protein sequence ID" value="KAK8857837.1"/>
    <property type="molecule type" value="Genomic_DNA"/>
</dbReference>
<sequence length="89" mass="10085">MNRIKLEKRSFYNAKKLNEINITAANEIYFGSGCFEGSKKLKSIGDNCFTECNSLQSFVVSEIENIEITEKVNIGEPLKQLFSLLMLIS</sequence>
<proteinExistence type="predicted"/>
<evidence type="ECO:0000313" key="1">
    <source>
        <dbReference type="EMBL" id="KAK8857837.1"/>
    </source>
</evidence>
<dbReference type="Gene3D" id="3.80.10.10">
    <property type="entry name" value="Ribonuclease Inhibitor"/>
    <property type="match status" value="1"/>
</dbReference>
<protein>
    <submittedName>
        <fullName evidence="1">Uncharacterized protein</fullName>
    </submittedName>
</protein>
<dbReference type="Proteomes" id="UP001470230">
    <property type="component" value="Unassembled WGS sequence"/>
</dbReference>
<dbReference type="Pfam" id="PF13306">
    <property type="entry name" value="LRR_5"/>
    <property type="match status" value="1"/>
</dbReference>